<dbReference type="PANTHER" id="PTHR11803:SF42">
    <property type="entry name" value="MMF1"/>
    <property type="match status" value="1"/>
</dbReference>
<dbReference type="InterPro" id="IPR006056">
    <property type="entry name" value="RidA"/>
</dbReference>
<reference evidence="2" key="1">
    <citation type="submission" date="2019-07" db="EMBL/GenBank/DDBJ databases">
        <title>Hyphodiscus hymeniophilus genome sequencing and assembly.</title>
        <authorList>
            <person name="Kramer G."/>
            <person name="Nodwell J."/>
        </authorList>
    </citation>
    <scope>NUCLEOTIDE SEQUENCE</scope>
    <source>
        <strain evidence="2">ATCC 34498</strain>
    </source>
</reference>
<dbReference type="GO" id="GO:0005829">
    <property type="term" value="C:cytosol"/>
    <property type="evidence" value="ECO:0007669"/>
    <property type="project" value="TreeGrafter"/>
</dbReference>
<dbReference type="OrthoDB" id="309640at2759"/>
<dbReference type="Pfam" id="PF01042">
    <property type="entry name" value="Ribonuc_L-PSP"/>
    <property type="match status" value="1"/>
</dbReference>
<dbReference type="Proteomes" id="UP000785200">
    <property type="component" value="Unassembled WGS sequence"/>
</dbReference>
<name>A0A9P7B000_9HELO</name>
<dbReference type="EMBL" id="VNKQ01000004">
    <property type="protein sequence ID" value="KAG0651732.1"/>
    <property type="molecule type" value="Genomic_DNA"/>
</dbReference>
<dbReference type="Gene3D" id="3.30.1330.40">
    <property type="entry name" value="RutC-like"/>
    <property type="match status" value="1"/>
</dbReference>
<dbReference type="FunFam" id="3.30.1330.40:FF:000001">
    <property type="entry name" value="L-PSP family endoribonuclease"/>
    <property type="match status" value="1"/>
</dbReference>
<dbReference type="CDD" id="cd00448">
    <property type="entry name" value="YjgF_YER057c_UK114_family"/>
    <property type="match status" value="1"/>
</dbReference>
<evidence type="ECO:0000313" key="2">
    <source>
        <dbReference type="EMBL" id="KAG0651732.1"/>
    </source>
</evidence>
<dbReference type="InterPro" id="IPR006175">
    <property type="entry name" value="YjgF/YER057c/UK114"/>
</dbReference>
<accession>A0A9P7B000</accession>
<dbReference type="InterPro" id="IPR035959">
    <property type="entry name" value="RutC-like_sf"/>
</dbReference>
<comment type="caution">
    <text evidence="2">The sequence shown here is derived from an EMBL/GenBank/DDBJ whole genome shotgun (WGS) entry which is preliminary data.</text>
</comment>
<evidence type="ECO:0000313" key="3">
    <source>
        <dbReference type="Proteomes" id="UP000785200"/>
    </source>
</evidence>
<comment type="similarity">
    <text evidence="1">Belongs to the RutC family.</text>
</comment>
<dbReference type="SUPFAM" id="SSF55298">
    <property type="entry name" value="YjgF-like"/>
    <property type="match status" value="1"/>
</dbReference>
<dbReference type="GO" id="GO:0019239">
    <property type="term" value="F:deaminase activity"/>
    <property type="evidence" value="ECO:0007669"/>
    <property type="project" value="TreeGrafter"/>
</dbReference>
<proteinExistence type="inferred from homology"/>
<dbReference type="GO" id="GO:0005739">
    <property type="term" value="C:mitochondrion"/>
    <property type="evidence" value="ECO:0007669"/>
    <property type="project" value="UniProtKB-ARBA"/>
</dbReference>
<organism evidence="2 3">
    <name type="scientific">Hyphodiscus hymeniophilus</name>
    <dbReference type="NCBI Taxonomy" id="353542"/>
    <lineage>
        <taxon>Eukaryota</taxon>
        <taxon>Fungi</taxon>
        <taxon>Dikarya</taxon>
        <taxon>Ascomycota</taxon>
        <taxon>Pezizomycotina</taxon>
        <taxon>Leotiomycetes</taxon>
        <taxon>Helotiales</taxon>
        <taxon>Hyphodiscaceae</taxon>
        <taxon>Hyphodiscus</taxon>
    </lineage>
</organism>
<gene>
    <name evidence="2" type="ORF">D0Z07_2035</name>
</gene>
<dbReference type="AlphaFoldDB" id="A0A9P7B000"/>
<protein>
    <submittedName>
        <fullName evidence="2">Isoleucine biosynthesis</fullName>
    </submittedName>
</protein>
<dbReference type="NCBIfam" id="TIGR00004">
    <property type="entry name" value="Rid family detoxifying hydrolase"/>
    <property type="match status" value="1"/>
</dbReference>
<keyword evidence="3" id="KW-1185">Reference proteome</keyword>
<evidence type="ECO:0000256" key="1">
    <source>
        <dbReference type="ARBA" id="ARBA00010552"/>
    </source>
</evidence>
<dbReference type="PANTHER" id="PTHR11803">
    <property type="entry name" value="2-IMINOBUTANOATE/2-IMINOPROPANOATE DEAMINASE RIDA"/>
    <property type="match status" value="1"/>
</dbReference>
<sequence>MPQKEAVKTDRAPPPMPFFSQAIKCQGMVYCSGSIGMDPKSMKLVEGSVQDRTAQALANLSAILDAAGSSIDNVVKVNVFLTNMENFAAMNSVYDKVFHKEPKPVRTCVAVFQLPLGTDVEIELTAHQ</sequence>